<name>A0A914ICM5_GLORO</name>
<dbReference type="Proteomes" id="UP000887572">
    <property type="component" value="Unplaced"/>
</dbReference>
<keyword evidence="2" id="KW-0479">Metal-binding</keyword>
<accession>A0A914ICM5</accession>
<dbReference type="GO" id="GO:0005509">
    <property type="term" value="F:calcium ion binding"/>
    <property type="evidence" value="ECO:0007669"/>
    <property type="project" value="InterPro"/>
</dbReference>
<evidence type="ECO:0000259" key="5">
    <source>
        <dbReference type="PROSITE" id="PS50222"/>
    </source>
</evidence>
<organism evidence="6 7">
    <name type="scientific">Globodera rostochiensis</name>
    <name type="common">Golden nematode worm</name>
    <name type="synonym">Heterodera rostochiensis</name>
    <dbReference type="NCBI Taxonomy" id="31243"/>
    <lineage>
        <taxon>Eukaryota</taxon>
        <taxon>Metazoa</taxon>
        <taxon>Ecdysozoa</taxon>
        <taxon>Nematoda</taxon>
        <taxon>Chromadorea</taxon>
        <taxon>Rhabditida</taxon>
        <taxon>Tylenchina</taxon>
        <taxon>Tylenchomorpha</taxon>
        <taxon>Tylenchoidea</taxon>
        <taxon>Heteroderidae</taxon>
        <taxon>Heteroderinae</taxon>
        <taxon>Globodera</taxon>
    </lineage>
</organism>
<proteinExistence type="inferred from homology"/>
<feature type="domain" description="EF-hand" evidence="5">
    <location>
        <begin position="237"/>
        <end position="272"/>
    </location>
</feature>
<dbReference type="Pfam" id="PF00036">
    <property type="entry name" value="EF-hand_1"/>
    <property type="match status" value="1"/>
</dbReference>
<dbReference type="InterPro" id="IPR002048">
    <property type="entry name" value="EF_hand_dom"/>
</dbReference>
<evidence type="ECO:0000256" key="3">
    <source>
        <dbReference type="ARBA" id="ARBA00022737"/>
    </source>
</evidence>
<dbReference type="PRINTS" id="PR00450">
    <property type="entry name" value="RECOVERIN"/>
</dbReference>
<evidence type="ECO:0000256" key="4">
    <source>
        <dbReference type="ARBA" id="ARBA00022837"/>
    </source>
</evidence>
<keyword evidence="3" id="KW-0677">Repeat</keyword>
<dbReference type="WBParaSite" id="Gr19_v10_g8659.t1">
    <property type="protein sequence ID" value="Gr19_v10_g8659.t1"/>
    <property type="gene ID" value="Gr19_v10_g8659"/>
</dbReference>
<comment type="similarity">
    <text evidence="1">Belongs to the recoverin family.</text>
</comment>
<evidence type="ECO:0000256" key="1">
    <source>
        <dbReference type="ARBA" id="ARBA00006049"/>
    </source>
</evidence>
<dbReference type="AlphaFoldDB" id="A0A914ICM5"/>
<dbReference type="SMART" id="SM00054">
    <property type="entry name" value="EFh"/>
    <property type="match status" value="3"/>
</dbReference>
<evidence type="ECO:0000256" key="2">
    <source>
        <dbReference type="ARBA" id="ARBA00022723"/>
    </source>
</evidence>
<dbReference type="PANTHER" id="PTHR23055:SF69">
    <property type="entry name" value="NEURONAL CALCIUM SENSOR 2"/>
    <property type="match status" value="1"/>
</dbReference>
<sequence>MDVPSGAALFKPTESAVPRNIGQESLNFHHPKFWLKSPPPRRHILPSSSFLLLRRPLTNNLVPPFLSSSLSSFVHQSQVVKSQRRPPQKHFRSIAAGSKPKLSKEDLEFLKKNTNFTEEQIKEWYKGFVQDCPKGHLTKEQFIKVYKDFFPSGSAEGFCEHVFRTFDTDNSGFIDFKEFLLAINVTSSGTPEQKLEWAFRMYDIDGNGTIDEKEMIKIIEAIYEMLGPEVTKSADDSPRKRAKMIFEKMDVNNDKELTLKEFVDGCLADKELFQILTNEVKK</sequence>
<protein>
    <submittedName>
        <fullName evidence="7">EF-hand domain-containing protein</fullName>
    </submittedName>
</protein>
<dbReference type="PROSITE" id="PS50222">
    <property type="entry name" value="EF_HAND_2"/>
    <property type="match status" value="3"/>
</dbReference>
<evidence type="ECO:0000313" key="6">
    <source>
        <dbReference type="Proteomes" id="UP000887572"/>
    </source>
</evidence>
<dbReference type="Gene3D" id="1.10.238.10">
    <property type="entry name" value="EF-hand"/>
    <property type="match status" value="1"/>
</dbReference>
<keyword evidence="6" id="KW-1185">Reference proteome</keyword>
<keyword evidence="4" id="KW-0106">Calcium</keyword>
<dbReference type="FunFam" id="1.10.238.10:FF:000009">
    <property type="entry name" value="Visinin-like protein 1"/>
    <property type="match status" value="1"/>
</dbReference>
<dbReference type="InterPro" id="IPR011992">
    <property type="entry name" value="EF-hand-dom_pair"/>
</dbReference>
<dbReference type="PROSITE" id="PS00018">
    <property type="entry name" value="EF_HAND_1"/>
    <property type="match status" value="3"/>
</dbReference>
<dbReference type="InterPro" id="IPR028846">
    <property type="entry name" value="Recoverin"/>
</dbReference>
<feature type="domain" description="EF-hand" evidence="5">
    <location>
        <begin position="154"/>
        <end position="189"/>
    </location>
</feature>
<dbReference type="PANTHER" id="PTHR23055">
    <property type="entry name" value="CALCIUM BINDING PROTEINS"/>
    <property type="match status" value="1"/>
</dbReference>
<dbReference type="SUPFAM" id="SSF47473">
    <property type="entry name" value="EF-hand"/>
    <property type="match status" value="1"/>
</dbReference>
<evidence type="ECO:0000313" key="7">
    <source>
        <dbReference type="WBParaSite" id="Gr19_v10_g8659.t1"/>
    </source>
</evidence>
<dbReference type="CDD" id="cd00051">
    <property type="entry name" value="EFh"/>
    <property type="match status" value="2"/>
</dbReference>
<dbReference type="Pfam" id="PF13499">
    <property type="entry name" value="EF-hand_7"/>
    <property type="match status" value="1"/>
</dbReference>
<dbReference type="InterPro" id="IPR018247">
    <property type="entry name" value="EF_Hand_1_Ca_BS"/>
</dbReference>
<feature type="domain" description="EF-hand" evidence="5">
    <location>
        <begin position="190"/>
        <end position="225"/>
    </location>
</feature>
<reference evidence="7" key="1">
    <citation type="submission" date="2022-11" db="UniProtKB">
        <authorList>
            <consortium name="WormBaseParasite"/>
        </authorList>
    </citation>
    <scope>IDENTIFICATION</scope>
</reference>